<evidence type="ECO:0000256" key="1">
    <source>
        <dbReference type="ARBA" id="ARBA00006422"/>
    </source>
</evidence>
<dbReference type="PRINTS" id="PR00409">
    <property type="entry name" value="PHDIOXRDTASE"/>
</dbReference>
<evidence type="ECO:0000256" key="7">
    <source>
        <dbReference type="ARBA" id="ARBA00022975"/>
    </source>
</evidence>
<comment type="caution">
    <text evidence="11">Lacks conserved residue(s) required for the propagation of feature annotation.</text>
</comment>
<keyword evidence="3 11" id="KW-0285">Flavoprotein</keyword>
<dbReference type="GO" id="GO:0044205">
    <property type="term" value="P:'de novo' UMP biosynthetic process"/>
    <property type="evidence" value="ECO:0007669"/>
    <property type="project" value="UniProtKB-UniRule"/>
</dbReference>
<dbReference type="InterPro" id="IPR017938">
    <property type="entry name" value="Riboflavin_synthase-like_b-brl"/>
</dbReference>
<feature type="binding site" evidence="11 13">
    <location>
        <position position="229"/>
    </location>
    <ligand>
        <name>[2Fe-2S] cluster</name>
        <dbReference type="ChEBI" id="CHEBI:190135"/>
    </ligand>
</feature>
<dbReference type="KEGG" id="dwd:DSCW_67360"/>
<dbReference type="InterPro" id="IPR001433">
    <property type="entry name" value="OxRdtase_FAD/NAD-bd"/>
</dbReference>
<evidence type="ECO:0000259" key="14">
    <source>
        <dbReference type="PROSITE" id="PS51384"/>
    </source>
</evidence>
<dbReference type="EMBL" id="AP021875">
    <property type="protein sequence ID" value="BBO79319.1"/>
    <property type="molecule type" value="Genomic_DNA"/>
</dbReference>
<accession>A0A5K7ZGM5</accession>
<dbReference type="RefSeq" id="WP_155307860.1">
    <property type="nucleotide sequence ID" value="NZ_AP021875.1"/>
</dbReference>
<evidence type="ECO:0000256" key="6">
    <source>
        <dbReference type="ARBA" id="ARBA00022827"/>
    </source>
</evidence>
<dbReference type="GO" id="GO:0050660">
    <property type="term" value="F:flavin adenine dinucleotide binding"/>
    <property type="evidence" value="ECO:0007669"/>
    <property type="project" value="InterPro"/>
</dbReference>
<keyword evidence="16" id="KW-1185">Reference proteome</keyword>
<dbReference type="Gene3D" id="2.40.30.10">
    <property type="entry name" value="Translation factors"/>
    <property type="match status" value="1"/>
</dbReference>
<dbReference type="GO" id="GO:0016491">
    <property type="term" value="F:oxidoreductase activity"/>
    <property type="evidence" value="ECO:0007669"/>
    <property type="project" value="InterPro"/>
</dbReference>
<keyword evidence="10 11" id="KW-0411">Iron-sulfur</keyword>
<feature type="binding site" evidence="11 12">
    <location>
        <begin position="52"/>
        <end position="55"/>
    </location>
    <ligand>
        <name>FAD</name>
        <dbReference type="ChEBI" id="CHEBI:57692"/>
    </ligand>
</feature>
<comment type="cofactor">
    <cofactor evidence="11 12">
        <name>FAD</name>
        <dbReference type="ChEBI" id="CHEBI:57692"/>
    </cofactor>
    <text evidence="11 12">Binds 1 FAD per subunit.</text>
</comment>
<evidence type="ECO:0000256" key="8">
    <source>
        <dbReference type="ARBA" id="ARBA00022982"/>
    </source>
</evidence>
<dbReference type="InterPro" id="IPR039261">
    <property type="entry name" value="FNR_nucleotide-bd"/>
</dbReference>
<dbReference type="SUPFAM" id="SSF52343">
    <property type="entry name" value="Ferredoxin reductase-like, C-terminal NADP-linked domain"/>
    <property type="match status" value="1"/>
</dbReference>
<evidence type="ECO:0000256" key="12">
    <source>
        <dbReference type="PIRSR" id="PIRSR006816-1"/>
    </source>
</evidence>
<feature type="domain" description="FAD-binding FR-type" evidence="14">
    <location>
        <begin position="1"/>
        <end position="104"/>
    </location>
</feature>
<dbReference type="GO" id="GO:0009055">
    <property type="term" value="F:electron transfer activity"/>
    <property type="evidence" value="ECO:0007669"/>
    <property type="project" value="UniProtKB-UniRule"/>
</dbReference>
<keyword evidence="5 11" id="KW-0479">Metal-binding</keyword>
<proteinExistence type="inferred from homology"/>
<dbReference type="AlphaFoldDB" id="A0A5K7ZGM5"/>
<dbReference type="Gene3D" id="3.40.50.80">
    <property type="entry name" value="Nucleotide-binding domain of ferredoxin-NADP reductase (FNR) module"/>
    <property type="match status" value="1"/>
</dbReference>
<feature type="binding site" evidence="11 12">
    <location>
        <begin position="79"/>
        <end position="80"/>
    </location>
    <ligand>
        <name>FAD</name>
        <dbReference type="ChEBI" id="CHEBI:57692"/>
    </ligand>
</feature>
<dbReference type="PANTHER" id="PTHR43513:SF3">
    <property type="entry name" value="DIHYDROOROTATE DEHYDROGENASE B (NAD(+)), ELECTRON TRANSFER SUBUNIT-RELATED"/>
    <property type="match status" value="1"/>
</dbReference>
<feature type="binding site" evidence="11 13">
    <location>
        <position position="234"/>
    </location>
    <ligand>
        <name>[2Fe-2S] cluster</name>
        <dbReference type="ChEBI" id="CHEBI:190135"/>
    </ligand>
</feature>
<gene>
    <name evidence="11 15" type="primary">pyrK</name>
    <name evidence="15" type="ORF">DSCW_67360</name>
</gene>
<dbReference type="UniPathway" id="UPA00070">
    <property type="reaction ID" value="UER00945"/>
</dbReference>
<dbReference type="Proteomes" id="UP000427769">
    <property type="component" value="Chromosome"/>
</dbReference>
<evidence type="ECO:0000256" key="4">
    <source>
        <dbReference type="ARBA" id="ARBA00022714"/>
    </source>
</evidence>
<keyword evidence="6 11" id="KW-0274">FAD</keyword>
<dbReference type="Pfam" id="PF00175">
    <property type="entry name" value="NAD_binding_1"/>
    <property type="match status" value="1"/>
</dbReference>
<dbReference type="InterPro" id="IPR037117">
    <property type="entry name" value="Dihydroorotate_DH_ele_sf"/>
</dbReference>
<evidence type="ECO:0000256" key="11">
    <source>
        <dbReference type="HAMAP-Rule" id="MF_01211"/>
    </source>
</evidence>
<comment type="subunit">
    <text evidence="11">Heterotetramer of 2 PyrK and 2 PyrD type B subunits.</text>
</comment>
<keyword evidence="7 11" id="KW-0665">Pyrimidine biosynthesis</keyword>
<reference evidence="15 16" key="1">
    <citation type="submission" date="2019-11" db="EMBL/GenBank/DDBJ databases">
        <title>Comparative genomics of hydrocarbon-degrading Desulfosarcina strains.</title>
        <authorList>
            <person name="Watanabe M."/>
            <person name="Kojima H."/>
            <person name="Fukui M."/>
        </authorList>
    </citation>
    <scope>NUCLEOTIDE SEQUENCE [LARGE SCALE GENOMIC DNA]</scope>
    <source>
        <strain evidence="15 16">PP31</strain>
    </source>
</reference>
<keyword evidence="9 11" id="KW-0408">Iron</keyword>
<dbReference type="OrthoDB" id="9796486at2"/>
<dbReference type="HAMAP" id="MF_01211">
    <property type="entry name" value="DHODB_Fe_S_bind"/>
    <property type="match status" value="1"/>
</dbReference>
<dbReference type="GO" id="GO:0046872">
    <property type="term" value="F:metal ion binding"/>
    <property type="evidence" value="ECO:0007669"/>
    <property type="project" value="UniProtKB-KW"/>
</dbReference>
<dbReference type="CDD" id="cd06218">
    <property type="entry name" value="DHOD_e_trans"/>
    <property type="match status" value="1"/>
</dbReference>
<feature type="binding site" evidence="11 13">
    <location>
        <position position="252"/>
    </location>
    <ligand>
        <name>[2Fe-2S] cluster</name>
        <dbReference type="ChEBI" id="CHEBI:190135"/>
    </ligand>
</feature>
<comment type="function">
    <text evidence="11">Responsible for channeling the electrons from the oxidation of dihydroorotate from the FMN redox center in the PyrD type B subunit to the ultimate electron acceptor NAD(+).</text>
</comment>
<dbReference type="InterPro" id="IPR012165">
    <property type="entry name" value="Cyt_c3_hydrogenase_gsu"/>
</dbReference>
<evidence type="ECO:0000256" key="13">
    <source>
        <dbReference type="PIRSR" id="PIRSR006816-2"/>
    </source>
</evidence>
<comment type="cofactor">
    <cofactor evidence="11">
        <name>[2Fe-2S] cluster</name>
        <dbReference type="ChEBI" id="CHEBI:190135"/>
    </cofactor>
    <text evidence="11">Binds 1 [2Fe-2S] cluster per subunit.</text>
</comment>
<evidence type="ECO:0000256" key="10">
    <source>
        <dbReference type="ARBA" id="ARBA00023014"/>
    </source>
</evidence>
<dbReference type="Pfam" id="PF10418">
    <property type="entry name" value="DHODB_Fe-S_bind"/>
    <property type="match status" value="1"/>
</dbReference>
<sequence>MIAQDTVVLWNRPEAQGYFRLGLACSSGFDSAKPGQFVMVRIGSEVDPLLRRPFSLLGLIHEQDRVAGIEILFKVVGKGTDRLSRCKVGDRLSVIGPLGNTFLVPETCRRLILVAGGVGVPPIRFLAHRLLAQEEPLRRCLVFVGGRSKEDLVCLTEFDLPGFLLDISTDDGSRGNLGVVTRSLEKALDAEPADLICACGPQGMLKAVAQIAIQRNIACQVSIEAMMACGMGACLGCAVAVRDDDARYRHVCTDGPVFDAHRLKW</sequence>
<dbReference type="InterPro" id="IPR050353">
    <property type="entry name" value="PyrK_electron_transfer"/>
</dbReference>
<evidence type="ECO:0000256" key="9">
    <source>
        <dbReference type="ARBA" id="ARBA00023004"/>
    </source>
</evidence>
<dbReference type="Gene3D" id="2.10.240.10">
    <property type="entry name" value="Dihydroorotate dehydrogenase, electron transfer subunit"/>
    <property type="match status" value="1"/>
</dbReference>
<evidence type="ECO:0000313" key="15">
    <source>
        <dbReference type="EMBL" id="BBO79319.1"/>
    </source>
</evidence>
<keyword evidence="8 11" id="KW-0249">Electron transport</keyword>
<keyword evidence="4 11" id="KW-0001">2Fe-2S</keyword>
<dbReference type="PROSITE" id="PS51384">
    <property type="entry name" value="FAD_FR"/>
    <property type="match status" value="1"/>
</dbReference>
<dbReference type="InterPro" id="IPR023455">
    <property type="entry name" value="Dihydroorotate_DHASE_ETsu"/>
</dbReference>
<comment type="pathway">
    <text evidence="11">Pyrimidine metabolism; UMP biosynthesis via de novo pathway; orotate from (S)-dihydroorotate (NAD(+) route): step 1/1.</text>
</comment>
<organism evidence="15 16">
    <name type="scientific">Desulfosarcina widdelii</name>
    <dbReference type="NCBI Taxonomy" id="947919"/>
    <lineage>
        <taxon>Bacteria</taxon>
        <taxon>Pseudomonadati</taxon>
        <taxon>Thermodesulfobacteriota</taxon>
        <taxon>Desulfobacteria</taxon>
        <taxon>Desulfobacterales</taxon>
        <taxon>Desulfosarcinaceae</taxon>
        <taxon>Desulfosarcina</taxon>
    </lineage>
</organism>
<evidence type="ECO:0000256" key="3">
    <source>
        <dbReference type="ARBA" id="ARBA00022630"/>
    </source>
</evidence>
<name>A0A5K7ZGM5_9BACT</name>
<evidence type="ECO:0000313" key="16">
    <source>
        <dbReference type="Proteomes" id="UP000427769"/>
    </source>
</evidence>
<evidence type="ECO:0000256" key="2">
    <source>
        <dbReference type="ARBA" id="ARBA00022448"/>
    </source>
</evidence>
<dbReference type="PANTHER" id="PTHR43513">
    <property type="entry name" value="DIHYDROOROTATE DEHYDROGENASE B (NAD(+)), ELECTRON TRANSFER SUBUNIT"/>
    <property type="match status" value="1"/>
</dbReference>
<comment type="similarity">
    <text evidence="1 11">Belongs to the PyrK family.</text>
</comment>
<dbReference type="SUPFAM" id="SSF63380">
    <property type="entry name" value="Riboflavin synthase domain-like"/>
    <property type="match status" value="1"/>
</dbReference>
<feature type="binding site" evidence="11 13">
    <location>
        <position position="237"/>
    </location>
    <ligand>
        <name>[2Fe-2S] cluster</name>
        <dbReference type="ChEBI" id="CHEBI:190135"/>
    </ligand>
</feature>
<dbReference type="InterPro" id="IPR017927">
    <property type="entry name" value="FAD-bd_FR_type"/>
</dbReference>
<dbReference type="InterPro" id="IPR019480">
    <property type="entry name" value="Dihydroorotate_DH_Fe-S-bd"/>
</dbReference>
<dbReference type="PIRSF" id="PIRSF006816">
    <property type="entry name" value="Cyc3_hyd_g"/>
    <property type="match status" value="1"/>
</dbReference>
<dbReference type="GO" id="GO:0051537">
    <property type="term" value="F:2 iron, 2 sulfur cluster binding"/>
    <property type="evidence" value="ECO:0007669"/>
    <property type="project" value="UniProtKB-KW"/>
</dbReference>
<keyword evidence="2 11" id="KW-0813">Transport</keyword>
<protein>
    <recommendedName>
        <fullName evidence="11">Dihydroorotate dehydrogenase B (NAD(+)), electron transfer subunit</fullName>
    </recommendedName>
    <alternativeName>
        <fullName evidence="11">Dihydroorotate oxidase B, electron transfer subunit</fullName>
    </alternativeName>
</protein>
<comment type="cofactor">
    <cofactor evidence="13">
        <name>[2Fe-2S] cluster</name>
        <dbReference type="ChEBI" id="CHEBI:190135"/>
    </cofactor>
    <text evidence="13">Binds 1 [2Fe-2S] cluster per subunit.</text>
</comment>
<evidence type="ECO:0000256" key="5">
    <source>
        <dbReference type="ARBA" id="ARBA00022723"/>
    </source>
</evidence>